<feature type="domain" description="Cadherin" evidence="18">
    <location>
        <begin position="141"/>
        <end position="249"/>
    </location>
</feature>
<organism evidence="19 20">
    <name type="scientific">Scophthalmus maximus</name>
    <name type="common">Turbot</name>
    <name type="synonym">Psetta maxima</name>
    <dbReference type="NCBI Taxonomy" id="52904"/>
    <lineage>
        <taxon>Eukaryota</taxon>
        <taxon>Metazoa</taxon>
        <taxon>Chordata</taxon>
        <taxon>Craniata</taxon>
        <taxon>Vertebrata</taxon>
        <taxon>Euteleostomi</taxon>
        <taxon>Actinopterygii</taxon>
        <taxon>Neopterygii</taxon>
        <taxon>Teleostei</taxon>
        <taxon>Neoteleostei</taxon>
        <taxon>Acanthomorphata</taxon>
        <taxon>Carangaria</taxon>
        <taxon>Pleuronectiformes</taxon>
        <taxon>Pleuronectoidei</taxon>
        <taxon>Scophthalmidae</taxon>
        <taxon>Scophthalmus</taxon>
    </lineage>
</organism>
<dbReference type="PRINTS" id="PR00205">
    <property type="entry name" value="CADHERIN"/>
</dbReference>
<dbReference type="InterPro" id="IPR020894">
    <property type="entry name" value="Cadherin_CS"/>
</dbReference>
<dbReference type="GeneTree" id="ENSGT00940000153691"/>
<dbReference type="Proteomes" id="UP000694558">
    <property type="component" value="Chromosome 5"/>
</dbReference>
<dbReference type="GO" id="GO:0044331">
    <property type="term" value="P:cell-cell adhesion mediated by cadherin"/>
    <property type="evidence" value="ECO:0007669"/>
    <property type="project" value="TreeGrafter"/>
</dbReference>
<dbReference type="Gene3D" id="2.60.40.60">
    <property type="entry name" value="Cadherins"/>
    <property type="match status" value="5"/>
</dbReference>
<evidence type="ECO:0000259" key="18">
    <source>
        <dbReference type="PROSITE" id="PS50268"/>
    </source>
</evidence>
<dbReference type="FunFam" id="2.60.40.60:FF:000012">
    <property type="entry name" value="Cadherin 24"/>
    <property type="match status" value="1"/>
</dbReference>
<dbReference type="FunFam" id="4.10.900.10:FF:000001">
    <property type="entry name" value="Cadherin 2"/>
    <property type="match status" value="1"/>
</dbReference>
<name>A0A8D3C3E5_SCOMX</name>
<dbReference type="GO" id="GO:0045296">
    <property type="term" value="F:cadherin binding"/>
    <property type="evidence" value="ECO:0007669"/>
    <property type="project" value="TreeGrafter"/>
</dbReference>
<dbReference type="CDD" id="cd11304">
    <property type="entry name" value="Cadherin_repeat"/>
    <property type="match status" value="5"/>
</dbReference>
<dbReference type="PROSITE" id="PS50268">
    <property type="entry name" value="CADHERIN_2"/>
    <property type="match status" value="5"/>
</dbReference>
<dbReference type="InterPro" id="IPR015919">
    <property type="entry name" value="Cadherin-like_sf"/>
</dbReference>
<dbReference type="GO" id="GO:0043083">
    <property type="term" value="C:synaptic cleft"/>
    <property type="evidence" value="ECO:0007669"/>
    <property type="project" value="TreeGrafter"/>
</dbReference>
<comment type="function">
    <text evidence="16">Cadherins are calcium-dependent cell adhesion proteins.</text>
</comment>
<keyword evidence="3" id="KW-1003">Cell membrane</keyword>
<dbReference type="Pfam" id="PF00028">
    <property type="entry name" value="Cadherin"/>
    <property type="match status" value="5"/>
</dbReference>
<evidence type="ECO:0000256" key="10">
    <source>
        <dbReference type="ARBA" id="ARBA00022949"/>
    </source>
</evidence>
<evidence type="ECO:0000256" key="6">
    <source>
        <dbReference type="ARBA" id="ARBA00022729"/>
    </source>
</evidence>
<evidence type="ECO:0000256" key="13">
    <source>
        <dbReference type="ARBA" id="ARBA00023180"/>
    </source>
</evidence>
<gene>
    <name evidence="19" type="primary">cdh8</name>
</gene>
<dbReference type="GO" id="GO:0008013">
    <property type="term" value="F:beta-catenin binding"/>
    <property type="evidence" value="ECO:0007669"/>
    <property type="project" value="TreeGrafter"/>
</dbReference>
<dbReference type="GO" id="GO:0007156">
    <property type="term" value="P:homophilic cell adhesion via plasma membrane adhesion molecules"/>
    <property type="evidence" value="ECO:0007669"/>
    <property type="project" value="InterPro"/>
</dbReference>
<evidence type="ECO:0000256" key="15">
    <source>
        <dbReference type="RuleBase" id="RU003318"/>
    </source>
</evidence>
<dbReference type="GO" id="GO:0007043">
    <property type="term" value="P:cell-cell junction assembly"/>
    <property type="evidence" value="ECO:0007669"/>
    <property type="project" value="TreeGrafter"/>
</dbReference>
<evidence type="ECO:0000256" key="9">
    <source>
        <dbReference type="ARBA" id="ARBA00022889"/>
    </source>
</evidence>
<evidence type="ECO:0000256" key="12">
    <source>
        <dbReference type="ARBA" id="ARBA00023136"/>
    </source>
</evidence>
<dbReference type="GO" id="GO:0000902">
    <property type="term" value="P:cell morphogenesis"/>
    <property type="evidence" value="ECO:0007669"/>
    <property type="project" value="TreeGrafter"/>
</dbReference>
<accession>A0A8D3C3E5</accession>
<dbReference type="FunFam" id="2.60.40.60:FF:000009">
    <property type="entry name" value="Cadherin 24"/>
    <property type="match status" value="1"/>
</dbReference>
<dbReference type="Gene3D" id="4.10.900.10">
    <property type="entry name" value="TCF3-CBD (Catenin binding domain)"/>
    <property type="match status" value="1"/>
</dbReference>
<evidence type="ECO:0000256" key="8">
    <source>
        <dbReference type="ARBA" id="ARBA00022837"/>
    </source>
</evidence>
<feature type="domain" description="Cadherin" evidence="18">
    <location>
        <begin position="363"/>
        <end position="467"/>
    </location>
</feature>
<evidence type="ECO:0000256" key="11">
    <source>
        <dbReference type="ARBA" id="ARBA00022989"/>
    </source>
</evidence>
<evidence type="ECO:0000256" key="17">
    <source>
        <dbReference type="SAM" id="Phobius"/>
    </source>
</evidence>
<dbReference type="FunFam" id="2.60.40.60:FF:000008">
    <property type="entry name" value="Cadherin 24"/>
    <property type="match status" value="1"/>
</dbReference>
<feature type="transmembrane region" description="Helical" evidence="17">
    <location>
        <begin position="589"/>
        <end position="618"/>
    </location>
</feature>
<dbReference type="GO" id="GO:0043679">
    <property type="term" value="C:axon terminus"/>
    <property type="evidence" value="ECO:0007669"/>
    <property type="project" value="TreeGrafter"/>
</dbReference>
<dbReference type="SMART" id="SM00112">
    <property type="entry name" value="CA"/>
    <property type="match status" value="5"/>
</dbReference>
<dbReference type="GO" id="GO:0016342">
    <property type="term" value="C:catenin complex"/>
    <property type="evidence" value="ECO:0007669"/>
    <property type="project" value="TreeGrafter"/>
</dbReference>
<dbReference type="SUPFAM" id="SSF49313">
    <property type="entry name" value="Cadherin-like"/>
    <property type="match status" value="5"/>
</dbReference>
<evidence type="ECO:0000256" key="14">
    <source>
        <dbReference type="PROSITE-ProRule" id="PRU00043"/>
    </source>
</evidence>
<sequence>KKEMYCQNINHKARCNSVASGLGEGQRLLSRAKRGWVWNQMFVLEEFSGPDPILVGRLHTDLDVGGKNIKYVLAGEGAGTIFAINELTGDIHAMKRLDREEKAEYTLTAQVVNADTDEPLEPPSEFIIKVQDINDNPPQFIEGPYRASVPEMSAVGAPVTRVTATDADDPVYGNSAKLVYSILEGQPYFSVDPNSATIKIALHGMDREMREEYLVVIQAKDMGGHMGGLSGTTTVTVTLTDINDNPPKFSKSLYEFVIPEDLPIGKMGGKVKANDRDIGDNAKSTYSIIEGDEQGTFEIVTDAQTQEGILRVKKPLDFESKRAYTLKVEASNVRPEPSSSGPFKDTATVKIVVEDSDEPPFFSKPVYLLEVNENAPINTVVGTVTARDPDSSGSQVRYFIDRHTDLERQFNINVDDGKITLAKPLDRETDMWHNITVTATEVRNHSQISRAIVAIRVMDINDNAPEFATEYEAFLCENGKPGQVSDPSLSFTVSAVDKDDPIQGHYFDYRLVPEMLNNPNFTIKNNQDNSISVLAKHDTFRRQKQEMYFLPIIVTDNGNPPMSSTNTLTIRVCGCSKEGTVQSCNVEAYVLPIGLSMGALIAILACIILLLVIVVLFVTLRRHKNEPLIIKDDEDVRENIIRYDDEGGGEEDTEAFDIATLQNPDGINGYLPRKDIKPDLQFMPRAGQHSGPNGVDVDEFINVRLHEADNDPTAPPYDSIQIYGYEGRGSIAGSLSSLETASSDSDQNYDYLREWGPRFRRLGELYSVGESDRET</sequence>
<keyword evidence="7" id="KW-0677">Repeat</keyword>
<feature type="domain" description="Cadherin" evidence="18">
    <location>
        <begin position="250"/>
        <end position="362"/>
    </location>
</feature>
<keyword evidence="12 17" id="KW-0472">Membrane</keyword>
<evidence type="ECO:0000256" key="5">
    <source>
        <dbReference type="ARBA" id="ARBA00022723"/>
    </source>
</evidence>
<protein>
    <recommendedName>
        <fullName evidence="18">Cadherin domain-containing protein</fullName>
    </recommendedName>
</protein>
<keyword evidence="11 17" id="KW-1133">Transmembrane helix</keyword>
<dbReference type="InterPro" id="IPR039808">
    <property type="entry name" value="Cadherin"/>
</dbReference>
<evidence type="ECO:0000256" key="1">
    <source>
        <dbReference type="ARBA" id="ARBA00004251"/>
    </source>
</evidence>
<dbReference type="InterPro" id="IPR027397">
    <property type="entry name" value="Catenin-bd_sf"/>
</dbReference>
<dbReference type="GO" id="GO:0005509">
    <property type="term" value="F:calcium ion binding"/>
    <property type="evidence" value="ECO:0007669"/>
    <property type="project" value="UniProtKB-UniRule"/>
</dbReference>
<evidence type="ECO:0000313" key="19">
    <source>
        <dbReference type="Ensembl" id="ENSSMAP00000041803.1"/>
    </source>
</evidence>
<evidence type="ECO:0000313" key="20">
    <source>
        <dbReference type="Proteomes" id="UP000694558"/>
    </source>
</evidence>
<dbReference type="GO" id="GO:0002009">
    <property type="term" value="P:morphogenesis of an epithelium"/>
    <property type="evidence" value="ECO:0007669"/>
    <property type="project" value="UniProtKB-ARBA"/>
</dbReference>
<dbReference type="InterPro" id="IPR002126">
    <property type="entry name" value="Cadherin-like_dom"/>
</dbReference>
<evidence type="ECO:0000256" key="3">
    <source>
        <dbReference type="ARBA" id="ARBA00022475"/>
    </source>
</evidence>
<dbReference type="AlphaFoldDB" id="A0A8D3C3E5"/>
<dbReference type="PANTHER" id="PTHR24027">
    <property type="entry name" value="CADHERIN-23"/>
    <property type="match status" value="1"/>
</dbReference>
<evidence type="ECO:0000256" key="7">
    <source>
        <dbReference type="ARBA" id="ARBA00022737"/>
    </source>
</evidence>
<dbReference type="FunFam" id="2.60.40.60:FF:000017">
    <property type="entry name" value="Cadherin 24"/>
    <property type="match status" value="1"/>
</dbReference>
<evidence type="ECO:0000256" key="2">
    <source>
        <dbReference type="ARBA" id="ARBA00004536"/>
    </source>
</evidence>
<reference evidence="19" key="2">
    <citation type="submission" date="2025-08" db="UniProtKB">
        <authorList>
            <consortium name="Ensembl"/>
        </authorList>
    </citation>
    <scope>IDENTIFICATION</scope>
</reference>
<keyword evidence="6" id="KW-0732">Signal</keyword>
<keyword evidence="4 15" id="KW-0812">Transmembrane</keyword>
<evidence type="ECO:0000256" key="4">
    <source>
        <dbReference type="ARBA" id="ARBA00022692"/>
    </source>
</evidence>
<keyword evidence="9 15" id="KW-0130">Cell adhesion</keyword>
<keyword evidence="13" id="KW-0325">Glycoprotein</keyword>
<comment type="subcellular location">
    <subcellularLocation>
        <location evidence="2">Cell junction</location>
        <location evidence="2">Adherens junction</location>
    </subcellularLocation>
    <subcellularLocation>
        <location evidence="1 15">Cell membrane</location>
        <topology evidence="1 15">Single-pass type I membrane protein</topology>
    </subcellularLocation>
</comment>
<dbReference type="PANTHER" id="PTHR24027:SF273">
    <property type="entry name" value="CADHERIN-8"/>
    <property type="match status" value="1"/>
</dbReference>
<feature type="domain" description="Cadherin" evidence="18">
    <location>
        <begin position="60"/>
        <end position="140"/>
    </location>
</feature>
<dbReference type="PROSITE" id="PS00232">
    <property type="entry name" value="CADHERIN_1"/>
    <property type="match status" value="2"/>
</dbReference>
<dbReference type="Pfam" id="PF01049">
    <property type="entry name" value="CADH_Y-type_LIR"/>
    <property type="match status" value="1"/>
</dbReference>
<dbReference type="GO" id="GO:0016339">
    <property type="term" value="P:calcium-dependent cell-cell adhesion via plasma membrane cell adhesion molecules"/>
    <property type="evidence" value="ECO:0007669"/>
    <property type="project" value="TreeGrafter"/>
</dbReference>
<dbReference type="Ensembl" id="ENSSMAT00000044290.1">
    <property type="protein sequence ID" value="ENSSMAP00000041803.1"/>
    <property type="gene ID" value="ENSSMAG00000012583.2"/>
</dbReference>
<feature type="domain" description="Cadherin" evidence="18">
    <location>
        <begin position="467"/>
        <end position="594"/>
    </location>
</feature>
<dbReference type="GO" id="GO:0016477">
    <property type="term" value="P:cell migration"/>
    <property type="evidence" value="ECO:0007669"/>
    <property type="project" value="TreeGrafter"/>
</dbReference>
<evidence type="ECO:0000256" key="16">
    <source>
        <dbReference type="RuleBase" id="RU004357"/>
    </source>
</evidence>
<dbReference type="GO" id="GO:0005912">
    <property type="term" value="C:adherens junction"/>
    <property type="evidence" value="ECO:0007669"/>
    <property type="project" value="UniProtKB-SubCell"/>
</dbReference>
<dbReference type="FunFam" id="2.60.40.60:FF:000014">
    <property type="entry name" value="Cadherin 8"/>
    <property type="match status" value="1"/>
</dbReference>
<dbReference type="GO" id="GO:0034332">
    <property type="term" value="P:adherens junction organization"/>
    <property type="evidence" value="ECO:0007669"/>
    <property type="project" value="TreeGrafter"/>
</dbReference>
<keyword evidence="8 14" id="KW-0106">Calcium</keyword>
<proteinExistence type="predicted"/>
<keyword evidence="10" id="KW-0965">Cell junction</keyword>
<reference evidence="19" key="1">
    <citation type="submission" date="2023-05" db="EMBL/GenBank/DDBJ databases">
        <title>High-quality long-read genome of Scophthalmus maximus.</title>
        <authorList>
            <person name="Lien S."/>
            <person name="Martinez P."/>
        </authorList>
    </citation>
    <scope>NUCLEOTIDE SEQUENCE [LARGE SCALE GENOMIC DNA]</scope>
</reference>
<keyword evidence="5" id="KW-0479">Metal-binding</keyword>
<dbReference type="InterPro" id="IPR000233">
    <property type="entry name" value="Cadherin_Y-type_LIR"/>
</dbReference>